<sequence>MLGIRKRGNKGLRELFIHGARAVLARPENAIAIFGNWILELLSRKPYNVVVVALANKLARIAWSVLSTKQAFEVRVQA</sequence>
<protein>
    <recommendedName>
        <fullName evidence="3">Transposase</fullName>
    </recommendedName>
</protein>
<evidence type="ECO:0008006" key="3">
    <source>
        <dbReference type="Google" id="ProtNLM"/>
    </source>
</evidence>
<accession>A0A1Y5E6A7</accession>
<reference evidence="2" key="1">
    <citation type="journal article" date="2017" name="Proc. Natl. Acad. Sci. U.S.A.">
        <title>Simulation of Deepwater Horizon oil plume reveals substrate specialization within a complex community of hydrocarbon degraders.</title>
        <authorList>
            <person name="Hu P."/>
            <person name="Dubinsky E.A."/>
            <person name="Probst A.J."/>
            <person name="Wang J."/>
            <person name="Sieber C.M.K."/>
            <person name="Tom L.M."/>
            <person name="Gardinali P."/>
            <person name="Banfield J.F."/>
            <person name="Atlas R.M."/>
            <person name="Andersen G.L."/>
        </authorList>
    </citation>
    <scope>NUCLEOTIDE SEQUENCE [LARGE SCALE GENOMIC DNA]</scope>
</reference>
<evidence type="ECO:0000313" key="2">
    <source>
        <dbReference type="Proteomes" id="UP000243053"/>
    </source>
</evidence>
<dbReference type="AlphaFoldDB" id="A0A1Y5E6A7"/>
<dbReference type="Proteomes" id="UP000243053">
    <property type="component" value="Unassembled WGS sequence"/>
</dbReference>
<dbReference type="EMBL" id="MAAF01000084">
    <property type="protein sequence ID" value="OUR77929.1"/>
    <property type="molecule type" value="Genomic_DNA"/>
</dbReference>
<gene>
    <name evidence="1" type="ORF">A9Q75_14525</name>
</gene>
<name>A0A1Y5E6A7_COLPS</name>
<proteinExistence type="predicted"/>
<organism evidence="1 2">
    <name type="scientific">Colwellia psychrerythraea</name>
    <name type="common">Vibrio psychroerythus</name>
    <dbReference type="NCBI Taxonomy" id="28229"/>
    <lineage>
        <taxon>Bacteria</taxon>
        <taxon>Pseudomonadati</taxon>
        <taxon>Pseudomonadota</taxon>
        <taxon>Gammaproteobacteria</taxon>
        <taxon>Alteromonadales</taxon>
        <taxon>Colwelliaceae</taxon>
        <taxon>Colwellia</taxon>
    </lineage>
</organism>
<evidence type="ECO:0000313" key="1">
    <source>
        <dbReference type="EMBL" id="OUR77929.1"/>
    </source>
</evidence>
<comment type="caution">
    <text evidence="1">The sequence shown here is derived from an EMBL/GenBank/DDBJ whole genome shotgun (WGS) entry which is preliminary data.</text>
</comment>